<name>A0A317VMG8_ASPEC</name>
<keyword evidence="1" id="KW-0472">Membrane</keyword>
<sequence length="88" mass="9619">MRSHSQNVRRSRPGIRDSLDISEYEYPNLISLSSSLNQSVDSCGALFKSCRIQQQTSTELAAAGVAFVSSLLLFGGTHSLFLVQVEVI</sequence>
<dbReference type="GeneID" id="37048946"/>
<evidence type="ECO:0000256" key="1">
    <source>
        <dbReference type="SAM" id="Phobius"/>
    </source>
</evidence>
<dbReference type="Proteomes" id="UP000246171">
    <property type="component" value="Unassembled WGS sequence"/>
</dbReference>
<dbReference type="AlphaFoldDB" id="A0A317VMG8"/>
<evidence type="ECO:0000313" key="3">
    <source>
        <dbReference type="Proteomes" id="UP000246171"/>
    </source>
</evidence>
<feature type="transmembrane region" description="Helical" evidence="1">
    <location>
        <begin position="60"/>
        <end position="83"/>
    </location>
</feature>
<keyword evidence="1" id="KW-0812">Transmembrane</keyword>
<gene>
    <name evidence="2" type="ORF">BO83DRAFT_243251</name>
</gene>
<protein>
    <submittedName>
        <fullName evidence="2">Uncharacterized protein</fullName>
    </submittedName>
</protein>
<dbReference type="RefSeq" id="XP_025389086.1">
    <property type="nucleotide sequence ID" value="XM_025526984.1"/>
</dbReference>
<evidence type="ECO:0000313" key="2">
    <source>
        <dbReference type="EMBL" id="PWY75556.1"/>
    </source>
</evidence>
<keyword evidence="3" id="KW-1185">Reference proteome</keyword>
<reference evidence="2" key="1">
    <citation type="submission" date="2016-12" db="EMBL/GenBank/DDBJ databases">
        <title>The genomes of Aspergillus section Nigri reveals drivers in fungal speciation.</title>
        <authorList>
            <consortium name="DOE Joint Genome Institute"/>
            <person name="Vesth T.C."/>
            <person name="Nybo J."/>
            <person name="Theobald S."/>
            <person name="Brandl J."/>
            <person name="Frisvad J.C."/>
            <person name="Nielsen K.F."/>
            <person name="Lyhne E.K."/>
            <person name="Kogle M.E."/>
            <person name="Kuo A."/>
            <person name="Riley R."/>
            <person name="Clum A."/>
            <person name="Nolan M."/>
            <person name="Lipzen A."/>
            <person name="Salamov A."/>
            <person name="Henrissat B."/>
            <person name="Wiebenga A."/>
            <person name="De vries R.P."/>
            <person name="Grigoriev I.V."/>
            <person name="Mortensen U.H."/>
            <person name="Andersen M.R."/>
            <person name="Baker S.E."/>
        </authorList>
    </citation>
    <scope>NUCLEOTIDE SEQUENCE</scope>
    <source>
        <strain evidence="2">CBS 122712</strain>
    </source>
</reference>
<comment type="caution">
    <text evidence="2">The sequence shown here is derived from an EMBL/GenBank/DDBJ whole genome shotgun (WGS) entry which is preliminary data.</text>
</comment>
<accession>A0A317VMG8</accession>
<dbReference type="EMBL" id="MSFU01000009">
    <property type="protein sequence ID" value="PWY75556.1"/>
    <property type="molecule type" value="Genomic_DNA"/>
</dbReference>
<proteinExistence type="predicted"/>
<keyword evidence="1" id="KW-1133">Transmembrane helix</keyword>
<dbReference type="VEuPathDB" id="FungiDB:BO83DRAFT_243251"/>
<organism evidence="2 3">
    <name type="scientific">Aspergillus eucalypticola (strain CBS 122712 / IBT 29274)</name>
    <dbReference type="NCBI Taxonomy" id="1448314"/>
    <lineage>
        <taxon>Eukaryota</taxon>
        <taxon>Fungi</taxon>
        <taxon>Dikarya</taxon>
        <taxon>Ascomycota</taxon>
        <taxon>Pezizomycotina</taxon>
        <taxon>Eurotiomycetes</taxon>
        <taxon>Eurotiomycetidae</taxon>
        <taxon>Eurotiales</taxon>
        <taxon>Aspergillaceae</taxon>
        <taxon>Aspergillus</taxon>
        <taxon>Aspergillus subgen. Circumdati</taxon>
    </lineage>
</organism>